<dbReference type="KEGG" id="rha:RHA1_ro10103"/>
<dbReference type="EMBL" id="CP000433">
    <property type="protein sequence ID" value="ABH00296.1"/>
    <property type="molecule type" value="Genomic_DNA"/>
</dbReference>
<gene>
    <name evidence="1" type="ordered locus">RHA1_ro10103</name>
</gene>
<proteinExistence type="predicted"/>
<evidence type="ECO:0000313" key="1">
    <source>
        <dbReference type="EMBL" id="ABH00296.1"/>
    </source>
</evidence>
<reference evidence="2" key="1">
    <citation type="journal article" date="2006" name="Proc. Natl. Acad. Sci. U.S.A.">
        <title>The complete genome of Rhodococcus sp. RHA1 provides insights into a catabolic powerhouse.</title>
        <authorList>
            <person name="McLeod M.P."/>
            <person name="Warren R.L."/>
            <person name="Hsiao W.W.L."/>
            <person name="Araki N."/>
            <person name="Myhre M."/>
            <person name="Fernandes C."/>
            <person name="Miyazawa D."/>
            <person name="Wong W."/>
            <person name="Lillquist A.L."/>
            <person name="Wang D."/>
            <person name="Dosanjh M."/>
            <person name="Hara H."/>
            <person name="Petrescu A."/>
            <person name="Morin R.D."/>
            <person name="Yang G."/>
            <person name="Stott J.M."/>
            <person name="Schein J.E."/>
            <person name="Shin H."/>
            <person name="Smailus D."/>
            <person name="Siddiqui A.S."/>
            <person name="Marra M.A."/>
            <person name="Jones S.J.M."/>
            <person name="Holt R."/>
            <person name="Brinkman F.S.L."/>
            <person name="Miyauchi K."/>
            <person name="Fukuda M."/>
            <person name="Davies J.E."/>
            <person name="Mohn W.W."/>
            <person name="Eltis L.D."/>
        </authorList>
    </citation>
    <scope>NUCLEOTIDE SEQUENCE [LARGE SCALE GENOMIC DNA]</scope>
    <source>
        <strain evidence="2">RHA1</strain>
    </source>
</reference>
<dbReference type="HOGENOM" id="CLU_2024942_0_0_11"/>
<name>Q0RWP0_RHOJR</name>
<geneLocation type="plasmid" evidence="1 2">
    <name>pRHL2</name>
</geneLocation>
<dbReference type="AlphaFoldDB" id="Q0RWP0"/>
<sequence length="122" mass="13729">MRLTTTIKRAIASIDETVWTPIEYTDALYDDDTDTWISHAEVAEIPFIAFASQKKAHHLAGRLVVRRIPDLRPKKDQAQGALFDIWRFHAFFTTTDPGALDTVAVPTKPIVTTSSSSRSMRI</sequence>
<accession>Q0RWP0</accession>
<evidence type="ECO:0000313" key="2">
    <source>
        <dbReference type="Proteomes" id="UP000008710"/>
    </source>
</evidence>
<dbReference type="Proteomes" id="UP000008710">
    <property type="component" value="Plasmid pRHL2"/>
</dbReference>
<keyword evidence="1" id="KW-0614">Plasmid</keyword>
<protein>
    <submittedName>
        <fullName evidence="1">Uncharacterized protein</fullName>
    </submittedName>
</protein>
<organism evidence="1 2">
    <name type="scientific">Rhodococcus jostii (strain RHA1)</name>
    <dbReference type="NCBI Taxonomy" id="101510"/>
    <lineage>
        <taxon>Bacteria</taxon>
        <taxon>Bacillati</taxon>
        <taxon>Actinomycetota</taxon>
        <taxon>Actinomycetes</taxon>
        <taxon>Mycobacteriales</taxon>
        <taxon>Nocardiaceae</taxon>
        <taxon>Rhodococcus</taxon>
    </lineage>
</organism>